<dbReference type="GO" id="GO:0004067">
    <property type="term" value="F:asparaginase activity"/>
    <property type="evidence" value="ECO:0007669"/>
    <property type="project" value="UniProtKB-UniRule"/>
</dbReference>
<dbReference type="AlphaFoldDB" id="A0AAV5QP66"/>
<feature type="binding site" evidence="6">
    <location>
        <position position="116"/>
    </location>
    <ligand>
        <name>substrate</name>
    </ligand>
</feature>
<evidence type="ECO:0000256" key="9">
    <source>
        <dbReference type="RuleBase" id="RU004456"/>
    </source>
</evidence>
<dbReference type="NCBIfam" id="TIGR00520">
    <property type="entry name" value="asnASE_II"/>
    <property type="match status" value="1"/>
</dbReference>
<feature type="active site" evidence="7">
    <location>
        <position position="70"/>
    </location>
</feature>
<dbReference type="InterPro" id="IPR037152">
    <property type="entry name" value="L-asparaginase_N_sf"/>
</dbReference>
<evidence type="ECO:0000256" key="3">
    <source>
        <dbReference type="ARBA" id="ARBA00022801"/>
    </source>
</evidence>
<dbReference type="InterPro" id="IPR027473">
    <property type="entry name" value="L-asparaginase_C"/>
</dbReference>
<comment type="similarity">
    <text evidence="1 9">Belongs to the asparaginase 1 family.</text>
</comment>
<feature type="domain" description="L-asparaginase N-terminal" evidence="11">
    <location>
        <begin position="62"/>
        <end position="250"/>
    </location>
</feature>
<dbReference type="InterPro" id="IPR027474">
    <property type="entry name" value="L-asparaginase_N"/>
</dbReference>
<dbReference type="Gene3D" id="3.40.50.1170">
    <property type="entry name" value="L-asparaginase, N-terminal domain"/>
    <property type="match status" value="1"/>
</dbReference>
<reference evidence="13 14" key="1">
    <citation type="journal article" date="2023" name="Elife">
        <title>Identification of key yeast species and microbe-microbe interactions impacting larval growth of Drosophila in the wild.</title>
        <authorList>
            <person name="Mure A."/>
            <person name="Sugiura Y."/>
            <person name="Maeda R."/>
            <person name="Honda K."/>
            <person name="Sakurai N."/>
            <person name="Takahashi Y."/>
            <person name="Watada M."/>
            <person name="Katoh T."/>
            <person name="Gotoh A."/>
            <person name="Gotoh Y."/>
            <person name="Taniguchi I."/>
            <person name="Nakamura K."/>
            <person name="Hayashi T."/>
            <person name="Katayama T."/>
            <person name="Uemura T."/>
            <person name="Hattori Y."/>
        </authorList>
    </citation>
    <scope>NUCLEOTIDE SEQUENCE [LARGE SCALE GENOMIC DNA]</scope>
    <source>
        <strain evidence="13 14">SC-9</strain>
    </source>
</reference>
<feature type="active site" description="O-isoaspartyl threonine intermediate" evidence="5">
    <location>
        <position position="70"/>
    </location>
</feature>
<dbReference type="PANTHER" id="PTHR11707:SF28">
    <property type="entry name" value="60 KDA LYSOPHOSPHOLIPASE"/>
    <property type="match status" value="1"/>
</dbReference>
<comment type="catalytic activity">
    <reaction evidence="4">
        <text>L-asparagine + H2O = L-aspartate + NH4(+)</text>
        <dbReference type="Rhea" id="RHEA:21016"/>
        <dbReference type="ChEBI" id="CHEBI:15377"/>
        <dbReference type="ChEBI" id="CHEBI:28938"/>
        <dbReference type="ChEBI" id="CHEBI:29991"/>
        <dbReference type="ChEBI" id="CHEBI:58048"/>
        <dbReference type="EC" id="3.5.1.1"/>
    </reaction>
</comment>
<evidence type="ECO:0000313" key="13">
    <source>
        <dbReference type="EMBL" id="GMM36612.1"/>
    </source>
</evidence>
<evidence type="ECO:0000256" key="5">
    <source>
        <dbReference type="PIRSR" id="PIRSR001220-1"/>
    </source>
</evidence>
<evidence type="ECO:0000256" key="7">
    <source>
        <dbReference type="PROSITE-ProRule" id="PRU10099"/>
    </source>
</evidence>
<dbReference type="InterPro" id="IPR027475">
    <property type="entry name" value="Asparaginase/glutaminase_AS2"/>
</dbReference>
<dbReference type="PANTHER" id="PTHR11707">
    <property type="entry name" value="L-ASPARAGINASE"/>
    <property type="match status" value="1"/>
</dbReference>
<feature type="active site" evidence="8">
    <location>
        <position position="149"/>
    </location>
</feature>
<evidence type="ECO:0000256" key="1">
    <source>
        <dbReference type="ARBA" id="ARBA00010518"/>
    </source>
</evidence>
<dbReference type="PROSITE" id="PS51732">
    <property type="entry name" value="ASN_GLN_ASE_3"/>
    <property type="match status" value="1"/>
</dbReference>
<proteinExistence type="inferred from homology"/>
<dbReference type="InterPro" id="IPR036152">
    <property type="entry name" value="Asp/glu_Ase-like_sf"/>
</dbReference>
<gene>
    <name evidence="13" type="ORF">DASC09_039370</name>
</gene>
<dbReference type="PIRSF" id="PIRSF001220">
    <property type="entry name" value="L-ASNase_gatD"/>
    <property type="match status" value="1"/>
</dbReference>
<protein>
    <recommendedName>
        <fullName evidence="2">asparaginase</fullName>
        <ecNumber evidence="2">3.5.1.1</ecNumber>
    </recommendedName>
</protein>
<feature type="chain" id="PRO_5043416900" description="asparaginase" evidence="10">
    <location>
        <begin position="20"/>
        <end position="403"/>
    </location>
</feature>
<name>A0AAV5QP66_9ASCO</name>
<dbReference type="PRINTS" id="PR00139">
    <property type="entry name" value="ASNGLNASE"/>
</dbReference>
<evidence type="ECO:0000256" key="2">
    <source>
        <dbReference type="ARBA" id="ARBA00012920"/>
    </source>
</evidence>
<evidence type="ECO:0000256" key="8">
    <source>
        <dbReference type="PROSITE-ProRule" id="PRU10100"/>
    </source>
</evidence>
<dbReference type="InterPro" id="IPR006034">
    <property type="entry name" value="Asparaginase/glutaminase-like"/>
</dbReference>
<evidence type="ECO:0000259" key="11">
    <source>
        <dbReference type="Pfam" id="PF00710"/>
    </source>
</evidence>
<dbReference type="SMART" id="SM00870">
    <property type="entry name" value="Asparaginase"/>
    <property type="match status" value="1"/>
</dbReference>
<dbReference type="SUPFAM" id="SSF53774">
    <property type="entry name" value="Glutaminase/Asparaginase"/>
    <property type="match status" value="1"/>
</dbReference>
<keyword evidence="14" id="KW-1185">Reference proteome</keyword>
<dbReference type="GO" id="GO:0006530">
    <property type="term" value="P:L-asparagine catabolic process"/>
    <property type="evidence" value="ECO:0007669"/>
    <property type="project" value="UniProtKB-ARBA"/>
</dbReference>
<evidence type="ECO:0000259" key="12">
    <source>
        <dbReference type="Pfam" id="PF17763"/>
    </source>
</evidence>
<dbReference type="SFLD" id="SFLDS00057">
    <property type="entry name" value="Glutaminase/Asparaginase"/>
    <property type="match status" value="1"/>
</dbReference>
<comment type="caution">
    <text evidence="13">The sequence shown here is derived from an EMBL/GenBank/DDBJ whole genome shotgun (WGS) entry which is preliminary data.</text>
</comment>
<organism evidence="13 14">
    <name type="scientific">Saccharomycopsis crataegensis</name>
    <dbReference type="NCBI Taxonomy" id="43959"/>
    <lineage>
        <taxon>Eukaryota</taxon>
        <taxon>Fungi</taxon>
        <taxon>Dikarya</taxon>
        <taxon>Ascomycota</taxon>
        <taxon>Saccharomycotina</taxon>
        <taxon>Saccharomycetes</taxon>
        <taxon>Saccharomycopsidaceae</taxon>
        <taxon>Saccharomycopsis</taxon>
    </lineage>
</organism>
<dbReference type="FunFam" id="3.40.50.1170:FF:000001">
    <property type="entry name" value="L-asparaginase 2"/>
    <property type="match status" value="1"/>
</dbReference>
<dbReference type="EC" id="3.5.1.1" evidence="2"/>
<dbReference type="InterPro" id="IPR040919">
    <property type="entry name" value="Asparaginase_C"/>
</dbReference>
<feature type="signal peptide" evidence="10">
    <location>
        <begin position="1"/>
        <end position="19"/>
    </location>
</feature>
<dbReference type="InterPro" id="IPR020827">
    <property type="entry name" value="Asparaginase/glutaminase_AS1"/>
</dbReference>
<evidence type="ECO:0000256" key="10">
    <source>
        <dbReference type="SAM" id="SignalP"/>
    </source>
</evidence>
<dbReference type="RefSeq" id="XP_064853608.1">
    <property type="nucleotide sequence ID" value="XM_064997536.1"/>
</dbReference>
<dbReference type="Proteomes" id="UP001360560">
    <property type="component" value="Unassembled WGS sequence"/>
</dbReference>
<feature type="domain" description="Asparaginase/glutaminase C-terminal" evidence="12">
    <location>
        <begin position="281"/>
        <end position="394"/>
    </location>
</feature>
<dbReference type="PIRSF" id="PIRSF500176">
    <property type="entry name" value="L_ASNase"/>
    <property type="match status" value="1"/>
</dbReference>
<accession>A0AAV5QP66</accession>
<keyword evidence="3" id="KW-0378">Hydrolase</keyword>
<sequence>MIFLNLVLVTLQLLGLSNAVKFDFINDFLNFNHFYKNTFYEAVTQEETAVVQLNENWRFPSIKIFATGGTIASSGDSSTSNAGYSVNLTINDLVDNIPELSNLATVAFQQIYNVGSNEITSLHTLKLRNEILSSLKSGEYHGIVVTHGTDTLEETAFFLELTLDVKEPICLTGSMRPRTSISYDGLMNLYTSVLVASHESAVNRGVLVSLNDRIISGIYATKSNSNSLDTFKNDEQGTLGMFVDNQINWFISQPFKHRIAGLFAGSRRLLEIEHSFEMPEVLILFGYQSLNVELIELAVNHLNVKGIVLAGTGSGSWTDHGNMVLKRLSDTLGLPVIYSTRNANGIVPVGNLPNGKYKFQGAIAGGYLNPQKARILLQLCLIEGYSHERISEIFKLVYGGSRF</sequence>
<dbReference type="CDD" id="cd08964">
    <property type="entry name" value="L-asparaginase_II"/>
    <property type="match status" value="1"/>
</dbReference>
<evidence type="ECO:0000313" key="14">
    <source>
        <dbReference type="Proteomes" id="UP001360560"/>
    </source>
</evidence>
<keyword evidence="10" id="KW-0732">Signal</keyword>
<dbReference type="PROSITE" id="PS00144">
    <property type="entry name" value="ASN_GLN_ASE_1"/>
    <property type="match status" value="1"/>
</dbReference>
<dbReference type="Pfam" id="PF00710">
    <property type="entry name" value="Asparaginase"/>
    <property type="match status" value="1"/>
</dbReference>
<dbReference type="PROSITE" id="PS00917">
    <property type="entry name" value="ASN_GLN_ASE_2"/>
    <property type="match status" value="1"/>
</dbReference>
<evidence type="ECO:0000256" key="4">
    <source>
        <dbReference type="ARBA" id="ARBA00049366"/>
    </source>
</evidence>
<feature type="binding site" evidence="6">
    <location>
        <begin position="149"/>
        <end position="150"/>
    </location>
    <ligand>
        <name>substrate</name>
    </ligand>
</feature>
<dbReference type="EMBL" id="BTFZ01000011">
    <property type="protein sequence ID" value="GMM36612.1"/>
    <property type="molecule type" value="Genomic_DNA"/>
</dbReference>
<evidence type="ECO:0000256" key="6">
    <source>
        <dbReference type="PIRSR" id="PIRSR001220-2"/>
    </source>
</evidence>
<dbReference type="Pfam" id="PF17763">
    <property type="entry name" value="Asparaginase_C"/>
    <property type="match status" value="1"/>
</dbReference>
<dbReference type="InterPro" id="IPR004550">
    <property type="entry name" value="AsnASE_II"/>
</dbReference>
<dbReference type="GeneID" id="90074587"/>
<dbReference type="Gene3D" id="3.40.50.40">
    <property type="match status" value="1"/>
</dbReference>